<comment type="caution">
    <text evidence="1">The sequence shown here is derived from an EMBL/GenBank/DDBJ whole genome shotgun (WGS) entry which is preliminary data.</text>
</comment>
<evidence type="ECO:0008006" key="3">
    <source>
        <dbReference type="Google" id="ProtNLM"/>
    </source>
</evidence>
<proteinExistence type="predicted"/>
<name>A0ABS0WMM5_9FLAO</name>
<keyword evidence="2" id="KW-1185">Reference proteome</keyword>
<dbReference type="EMBL" id="JAEHFJ010000001">
    <property type="protein sequence ID" value="MBJ2173226.1"/>
    <property type="molecule type" value="Genomic_DNA"/>
</dbReference>
<sequence length="289" mass="32825">MKSIVKNSILILVVILITFNSVYGQREHMRLKSYTENVNEIDLVYSDDNRLSKIGYTTFNYDAEGRIIKNDKISYNYNDLGQVSQIISNKGGSFGNLETEIVYNTDSLIVSFVSKYERGDLGTATSTFEYDGNKRLKTIIEKGADGRGYGRITLTYDDNNNIVQQLKEKSYDGTSYRQVSVSNYTFDTKNNPSYNVLSKTGNSNTINIFHIIYNLSIGGQSAYETLYYYSKNNILSSKVTGASGNAATQTYTYVYDENDYPVSAKLEYSFSPDSSYNRTETRGWVYENY</sequence>
<gene>
    <name evidence="1" type="ORF">JBL43_03200</name>
</gene>
<evidence type="ECO:0000313" key="1">
    <source>
        <dbReference type="EMBL" id="MBJ2173226.1"/>
    </source>
</evidence>
<reference evidence="1 2" key="1">
    <citation type="submission" date="2020-12" db="EMBL/GenBank/DDBJ databases">
        <title>Aureibaculum luteum sp. nov. and Aureibaculum flavum sp. nov., novel members of the family Flavobacteriaceae isolated from Antarctic intertidal sediments.</title>
        <authorList>
            <person name="He X."/>
            <person name="Zhang X."/>
        </authorList>
    </citation>
    <scope>NUCLEOTIDE SEQUENCE [LARGE SCALE GENOMIC DNA]</scope>
    <source>
        <strain evidence="1 2">A20</strain>
    </source>
</reference>
<protein>
    <recommendedName>
        <fullName evidence="3">RHS repeat protein</fullName>
    </recommendedName>
</protein>
<accession>A0ABS0WMM5</accession>
<dbReference type="Gene3D" id="2.180.10.10">
    <property type="entry name" value="RHS repeat-associated core"/>
    <property type="match status" value="1"/>
</dbReference>
<organism evidence="1 2">
    <name type="scientific">Aureibaculum flavum</name>
    <dbReference type="NCBI Taxonomy" id="2795986"/>
    <lineage>
        <taxon>Bacteria</taxon>
        <taxon>Pseudomonadati</taxon>
        <taxon>Bacteroidota</taxon>
        <taxon>Flavobacteriia</taxon>
        <taxon>Flavobacteriales</taxon>
        <taxon>Flavobacteriaceae</taxon>
        <taxon>Aureibaculum</taxon>
    </lineage>
</organism>
<dbReference type="Proteomes" id="UP000623301">
    <property type="component" value="Unassembled WGS sequence"/>
</dbReference>
<dbReference type="RefSeq" id="WP_198840013.1">
    <property type="nucleotide sequence ID" value="NZ_JAEHFJ010000001.1"/>
</dbReference>
<evidence type="ECO:0000313" key="2">
    <source>
        <dbReference type="Proteomes" id="UP000623301"/>
    </source>
</evidence>